<proteinExistence type="predicted"/>
<dbReference type="SUPFAM" id="SSF52317">
    <property type="entry name" value="Class I glutamine amidotransferase-like"/>
    <property type="match status" value="1"/>
</dbReference>
<evidence type="ECO:0000313" key="2">
    <source>
        <dbReference type="Proteomes" id="UP000533641"/>
    </source>
</evidence>
<evidence type="ECO:0000313" key="1">
    <source>
        <dbReference type="EMBL" id="MBB4278906.1"/>
    </source>
</evidence>
<dbReference type="InterPro" id="IPR029062">
    <property type="entry name" value="Class_I_gatase-like"/>
</dbReference>
<accession>A0A7W6RUM4</accession>
<dbReference type="Proteomes" id="UP000533641">
    <property type="component" value="Unassembled WGS sequence"/>
</dbReference>
<sequence>MAKPKRLCIAFVVFGDVVVLELVGPLEAFTVARTAPLLSVGDPYSTRIVSEEGGPFVTRSGLEITTEPLSALDGIEIDTMIVIGGGGHDLPVVSSS</sequence>
<dbReference type="EMBL" id="JACIGM010000022">
    <property type="protein sequence ID" value="MBB4278906.1"/>
    <property type="molecule type" value="Genomic_DNA"/>
</dbReference>
<protein>
    <submittedName>
        <fullName evidence="1">Transcriptional regulator GlxA family with amidase domain</fullName>
    </submittedName>
</protein>
<organism evidence="1 2">
    <name type="scientific">Rhizobium mongolense</name>
    <dbReference type="NCBI Taxonomy" id="57676"/>
    <lineage>
        <taxon>Bacteria</taxon>
        <taxon>Pseudomonadati</taxon>
        <taxon>Pseudomonadota</taxon>
        <taxon>Alphaproteobacteria</taxon>
        <taxon>Hyphomicrobiales</taxon>
        <taxon>Rhizobiaceae</taxon>
        <taxon>Rhizobium/Agrobacterium group</taxon>
        <taxon>Rhizobium</taxon>
    </lineage>
</organism>
<dbReference type="AlphaFoldDB" id="A0A7W6RUM4"/>
<comment type="caution">
    <text evidence="1">The sequence shown here is derived from an EMBL/GenBank/DDBJ whole genome shotgun (WGS) entry which is preliminary data.</text>
</comment>
<gene>
    <name evidence="1" type="ORF">GGE12_006719</name>
</gene>
<dbReference type="Gene3D" id="3.40.50.880">
    <property type="match status" value="1"/>
</dbReference>
<dbReference type="RefSeq" id="WP_183930172.1">
    <property type="nucleotide sequence ID" value="NZ_JACIGM010000022.1"/>
</dbReference>
<reference evidence="1 2" key="1">
    <citation type="submission" date="2020-08" db="EMBL/GenBank/DDBJ databases">
        <title>Genomic Encyclopedia of Type Strains, Phase IV (KMG-V): Genome sequencing to study the core and pangenomes of soil and plant-associated prokaryotes.</title>
        <authorList>
            <person name="Whitman W."/>
        </authorList>
    </citation>
    <scope>NUCLEOTIDE SEQUENCE [LARGE SCALE GENOMIC DNA]</scope>
    <source>
        <strain evidence="1 2">SEMIA 402</strain>
    </source>
</reference>
<name>A0A7W6RUM4_9HYPH</name>